<dbReference type="PANTHER" id="PTHR35562">
    <property type="entry name" value="DNA ENDONUCLEASE SMRA-RELATED"/>
    <property type="match status" value="1"/>
</dbReference>
<dbReference type="SMART" id="SM00463">
    <property type="entry name" value="SMR"/>
    <property type="match status" value="1"/>
</dbReference>
<dbReference type="Gene3D" id="3.30.1370.110">
    <property type="match status" value="1"/>
</dbReference>
<sequence>MIYNHTFKKHTQATKSSSPDWQTFRQIKTPPETAIGQITGKNMNTDFQNILKQLGKQAQKEAAEKQAAEKNKQKQEQDFDFSQAVGQVSPLKNRQQYYAPPDKTPIKVRPKDNRADEENYFYIGSTYNDPPASFSKNGQGKNDIQRLKNGYYPVVTDVDLHGYTQEEAQKVLNEFIAFTQKRGVCGEIIHGSGLGSKGYKPVLKNMTRNWLMQHPDVLAYAEPREGNDGCVRILLKRKLRQQD</sequence>
<evidence type="ECO:0000256" key="1">
    <source>
        <dbReference type="SAM" id="MobiDB-lite"/>
    </source>
</evidence>
<feature type="region of interest" description="Disordered" evidence="1">
    <location>
        <begin position="55"/>
        <end position="78"/>
    </location>
</feature>
<organism evidence="3 4">
    <name type="scientific">Neisseria meningitidis serogroup B (strain ATCC 13091 / M2091)</name>
    <dbReference type="NCBI Taxonomy" id="862513"/>
    <lineage>
        <taxon>Bacteria</taxon>
        <taxon>Pseudomonadati</taxon>
        <taxon>Pseudomonadota</taxon>
        <taxon>Betaproteobacteria</taxon>
        <taxon>Neisseriales</taxon>
        <taxon>Neisseriaceae</taxon>
        <taxon>Neisseria</taxon>
    </lineage>
</organism>
<feature type="compositionally biased region" description="Basic and acidic residues" evidence="1">
    <location>
        <begin position="58"/>
        <end position="77"/>
    </location>
</feature>
<reference evidence="3 4" key="1">
    <citation type="submission" date="2010-07" db="EMBL/GenBank/DDBJ databases">
        <authorList>
            <person name="Muzny D."/>
            <person name="Qin X."/>
            <person name="Deng J."/>
            <person name="Jiang H."/>
            <person name="Liu Y."/>
            <person name="Qu J."/>
            <person name="Song X.-Z."/>
            <person name="Zhang L."/>
            <person name="Thornton R."/>
            <person name="Coyle M."/>
            <person name="Francisco L."/>
            <person name="Jackson L."/>
            <person name="Javaid M."/>
            <person name="Korchina V."/>
            <person name="Kovar C."/>
            <person name="Mata R."/>
            <person name="Mathew T."/>
            <person name="Ngo R."/>
            <person name="Nguyen L."/>
            <person name="Nguyen N."/>
            <person name="Okwuonu G."/>
            <person name="Ongeri F."/>
            <person name="Pham C."/>
            <person name="Simmons D."/>
            <person name="Wilczek-Boney K."/>
            <person name="Hale W."/>
            <person name="Jakkamsetti A."/>
            <person name="Pham P."/>
            <person name="Ruth R."/>
            <person name="San Lucas F."/>
            <person name="Warren J."/>
            <person name="Zhang J."/>
            <person name="Zhao Z."/>
            <person name="Zhou C."/>
            <person name="Zhu D."/>
            <person name="Lee S."/>
            <person name="Bess C."/>
            <person name="Blankenburg K."/>
            <person name="Forbes L."/>
            <person name="Fu Q."/>
            <person name="Gubbala S."/>
            <person name="Hirani K."/>
            <person name="Jayaseelan J.C."/>
            <person name="Lara F."/>
            <person name="Munidasa M."/>
            <person name="Palculict T."/>
            <person name="Patil S."/>
            <person name="Pu L.-L."/>
            <person name="Saada N."/>
            <person name="Tang L."/>
            <person name="Weissenberger G."/>
            <person name="Zhu Y."/>
            <person name="Hemphill L."/>
            <person name="Shang Y."/>
            <person name="Youmans B."/>
            <person name="Ayvaz T."/>
            <person name="Ross M."/>
            <person name="Santibanez J."/>
            <person name="Aqrawi P."/>
            <person name="Gross S."/>
            <person name="Joshi V."/>
            <person name="Fowler G."/>
            <person name="Nazareth L."/>
            <person name="Reid J."/>
            <person name="Worley K."/>
            <person name="Petrosino J."/>
            <person name="Highlander S."/>
            <person name="Gibbs R."/>
        </authorList>
    </citation>
    <scope>NUCLEOTIDE SEQUENCE [LARGE SCALE GENOMIC DNA]</scope>
    <source>
        <strain evidence="3 4">ATCC 13091</strain>
    </source>
</reference>
<evidence type="ECO:0000313" key="4">
    <source>
        <dbReference type="Proteomes" id="UP000005526"/>
    </source>
</evidence>
<feature type="region of interest" description="Disordered" evidence="1">
    <location>
        <begin position="1"/>
        <end position="25"/>
    </location>
</feature>
<dbReference type="HOGENOM" id="CLU_055978_1_1_4"/>
<dbReference type="EMBL" id="AEEF01000054">
    <property type="protein sequence ID" value="EFM04407.1"/>
    <property type="molecule type" value="Genomic_DNA"/>
</dbReference>
<name>E0N9B2_NEIM3</name>
<evidence type="ECO:0000313" key="3">
    <source>
        <dbReference type="EMBL" id="EFM04407.1"/>
    </source>
</evidence>
<dbReference type="Proteomes" id="UP000005526">
    <property type="component" value="Unassembled WGS sequence"/>
</dbReference>
<gene>
    <name evidence="3" type="ORF">HMPREF0602_1092</name>
</gene>
<dbReference type="AlphaFoldDB" id="E0N9B2"/>
<dbReference type="InterPro" id="IPR002625">
    <property type="entry name" value="Smr_dom"/>
</dbReference>
<accession>E0N9B2</accession>
<dbReference type="SUPFAM" id="SSF160443">
    <property type="entry name" value="SMR domain-like"/>
    <property type="match status" value="1"/>
</dbReference>
<dbReference type="PROSITE" id="PS50828">
    <property type="entry name" value="SMR"/>
    <property type="match status" value="1"/>
</dbReference>
<proteinExistence type="predicted"/>
<comment type="caution">
    <text evidence="3">The sequence shown here is derived from an EMBL/GenBank/DDBJ whole genome shotgun (WGS) entry which is preliminary data.</text>
</comment>
<dbReference type="PANTHER" id="PTHR35562:SF2">
    <property type="entry name" value="DNA ENDONUCLEASE SMRA-RELATED"/>
    <property type="match status" value="1"/>
</dbReference>
<dbReference type="InterPro" id="IPR036063">
    <property type="entry name" value="Smr_dom_sf"/>
</dbReference>
<evidence type="ECO:0000259" key="2">
    <source>
        <dbReference type="PROSITE" id="PS50828"/>
    </source>
</evidence>
<feature type="compositionally biased region" description="Polar residues" evidence="1">
    <location>
        <begin position="13"/>
        <end position="25"/>
    </location>
</feature>
<protein>
    <submittedName>
        <fullName evidence="3">Smr domain protein</fullName>
    </submittedName>
</protein>
<feature type="domain" description="Smr" evidence="2">
    <location>
        <begin position="158"/>
        <end position="236"/>
    </location>
</feature>
<dbReference type="Pfam" id="PF01713">
    <property type="entry name" value="Smr"/>
    <property type="match status" value="1"/>
</dbReference>
<feature type="compositionally biased region" description="Basic residues" evidence="1">
    <location>
        <begin position="1"/>
        <end position="12"/>
    </location>
</feature>
<feature type="region of interest" description="Disordered" evidence="1">
    <location>
        <begin position="90"/>
        <end position="110"/>
    </location>
</feature>